<organism evidence="1 2">
    <name type="scientific">Portunus trituberculatus</name>
    <name type="common">Swimming crab</name>
    <name type="synonym">Neptunus trituberculatus</name>
    <dbReference type="NCBI Taxonomy" id="210409"/>
    <lineage>
        <taxon>Eukaryota</taxon>
        <taxon>Metazoa</taxon>
        <taxon>Ecdysozoa</taxon>
        <taxon>Arthropoda</taxon>
        <taxon>Crustacea</taxon>
        <taxon>Multicrustacea</taxon>
        <taxon>Malacostraca</taxon>
        <taxon>Eumalacostraca</taxon>
        <taxon>Eucarida</taxon>
        <taxon>Decapoda</taxon>
        <taxon>Pleocyemata</taxon>
        <taxon>Brachyura</taxon>
        <taxon>Eubrachyura</taxon>
        <taxon>Portunoidea</taxon>
        <taxon>Portunidae</taxon>
        <taxon>Portuninae</taxon>
        <taxon>Portunus</taxon>
    </lineage>
</organism>
<comment type="caution">
    <text evidence="1">The sequence shown here is derived from an EMBL/GenBank/DDBJ whole genome shotgun (WGS) entry which is preliminary data.</text>
</comment>
<gene>
    <name evidence="1" type="ORF">E2C01_094052</name>
</gene>
<keyword evidence="2" id="KW-1185">Reference proteome</keyword>
<dbReference type="EMBL" id="VSRR010115102">
    <property type="protein sequence ID" value="MPC98672.1"/>
    <property type="molecule type" value="Genomic_DNA"/>
</dbReference>
<evidence type="ECO:0000313" key="2">
    <source>
        <dbReference type="Proteomes" id="UP000324222"/>
    </source>
</evidence>
<dbReference type="Proteomes" id="UP000324222">
    <property type="component" value="Unassembled WGS sequence"/>
</dbReference>
<sequence>MCGMKNPAQSNLPKSASIQLVQNVNTTQPGSSMARPVWVLGAWRGVRALIHGHAATRTYAILPRPQKKVAQRCLVTTPSECKTGHGRVGRAEQPASLTLLPNITTD</sequence>
<evidence type="ECO:0000313" key="1">
    <source>
        <dbReference type="EMBL" id="MPC98672.1"/>
    </source>
</evidence>
<proteinExistence type="predicted"/>
<reference evidence="1 2" key="1">
    <citation type="submission" date="2019-05" db="EMBL/GenBank/DDBJ databases">
        <title>Another draft genome of Portunus trituberculatus and its Hox gene families provides insights of decapod evolution.</title>
        <authorList>
            <person name="Jeong J.-H."/>
            <person name="Song I."/>
            <person name="Kim S."/>
            <person name="Choi T."/>
            <person name="Kim D."/>
            <person name="Ryu S."/>
            <person name="Kim W."/>
        </authorList>
    </citation>
    <scope>NUCLEOTIDE SEQUENCE [LARGE SCALE GENOMIC DNA]</scope>
    <source>
        <tissue evidence="1">Muscle</tissue>
    </source>
</reference>
<accession>A0A5B7JRH2</accession>
<name>A0A5B7JRH2_PORTR</name>
<dbReference type="AlphaFoldDB" id="A0A5B7JRH2"/>
<dbReference type="OrthoDB" id="268593at2759"/>
<protein>
    <submittedName>
        <fullName evidence="1">Uncharacterized protein</fullName>
    </submittedName>
</protein>